<evidence type="ECO:0000256" key="2">
    <source>
        <dbReference type="ARBA" id="ARBA00023015"/>
    </source>
</evidence>
<dbReference type="InterPro" id="IPR005158">
    <property type="entry name" value="BTAD"/>
</dbReference>
<dbReference type="InterPro" id="IPR001867">
    <property type="entry name" value="OmpR/PhoB-type_DNA-bd"/>
</dbReference>
<name>A0A5N0V2P8_9PSEU</name>
<evidence type="ECO:0000256" key="3">
    <source>
        <dbReference type="ARBA" id="ARBA00023125"/>
    </source>
</evidence>
<dbReference type="OrthoDB" id="3502641at2"/>
<dbReference type="GO" id="GO:0000160">
    <property type="term" value="P:phosphorelay signal transduction system"/>
    <property type="evidence" value="ECO:0007669"/>
    <property type="project" value="InterPro"/>
</dbReference>
<evidence type="ECO:0000313" key="7">
    <source>
        <dbReference type="EMBL" id="KAA9158748.1"/>
    </source>
</evidence>
<dbReference type="Proteomes" id="UP000319769">
    <property type="component" value="Unassembled WGS sequence"/>
</dbReference>
<keyword evidence="8" id="KW-1185">Reference proteome</keyword>
<evidence type="ECO:0000256" key="4">
    <source>
        <dbReference type="ARBA" id="ARBA00023163"/>
    </source>
</evidence>
<evidence type="ECO:0000313" key="8">
    <source>
        <dbReference type="Proteomes" id="UP000319769"/>
    </source>
</evidence>
<evidence type="ECO:0000256" key="5">
    <source>
        <dbReference type="PROSITE-ProRule" id="PRU01091"/>
    </source>
</evidence>
<evidence type="ECO:0000256" key="1">
    <source>
        <dbReference type="ARBA" id="ARBA00005820"/>
    </source>
</evidence>
<dbReference type="SMART" id="SM01043">
    <property type="entry name" value="BTAD"/>
    <property type="match status" value="1"/>
</dbReference>
<feature type="domain" description="OmpR/PhoB-type" evidence="6">
    <location>
        <begin position="1"/>
        <end position="101"/>
    </location>
</feature>
<dbReference type="Pfam" id="PF03704">
    <property type="entry name" value="BTAD"/>
    <property type="match status" value="1"/>
</dbReference>
<dbReference type="SUPFAM" id="SSF48452">
    <property type="entry name" value="TPR-like"/>
    <property type="match status" value="1"/>
</dbReference>
<sequence length="706" mass="75860">MNEVPRGVDFRVLGALEVHADGRRLDLGGPRLRALLALLLAARGRSVSVSALVDELWGPAAPDDAGRTVRTYVSRLRKALQPAAGTTDLILTRPPGYALPLPPELLDVARFERLATAGRAALTAGRSPEAARNLVAALDLWRGPAYDEFHDVPSLAAEAERLTQLRHEALQDRIDADLALGQGRELIAELQALTAAHPGHERLWGQLMKALYRAGRQADALRTFRRARQQLLEDAGVEPSPALTGVQRQILAQDKALLARQDEAPGPLAAGARALLGEGDLRTGRRQFEIAYGLAERAGDGPGAAEAILGLSGLWVHEHRTATGVHQLRTRLERALSAVGPDSPLALRLRVRLAGEADYRTAGHDRILARLRETRTAGDPVALAEALSIAHHCVLGPAHGPLRQSLALELIGESTRTGRRADRLMGLLWHTVDLFLAADRHAERRLAELELALAENDFLAARFTTEAMRVMLTIRAGRFDEAEKRARVCAELGERTGDADAMGWYGAHLVAIRWFQGRLPELLPLLDDLVHSTTLSTLDNSYFAAHAVAAAHAGDHRAAAGSLARLAGHGLETLPQSSTWLVSMNGVAESAYRLHDGETAARAYELIGPYGQLPVMASLAVACFGSAQYALGVSALAMGKPELAVRHLRTAVRHNLALGHWPAVAVARARYAEALLARGFPEDAETAEAERALAARDAAAMGSSIS</sequence>
<dbReference type="AlphaFoldDB" id="A0A5N0V2P8"/>
<keyword evidence="2" id="KW-0805">Transcription regulation</keyword>
<dbReference type="GO" id="GO:0006355">
    <property type="term" value="P:regulation of DNA-templated transcription"/>
    <property type="evidence" value="ECO:0007669"/>
    <property type="project" value="InterPro"/>
</dbReference>
<dbReference type="InterPro" id="IPR036388">
    <property type="entry name" value="WH-like_DNA-bd_sf"/>
</dbReference>
<keyword evidence="4" id="KW-0804">Transcription</keyword>
<evidence type="ECO:0000259" key="6">
    <source>
        <dbReference type="PROSITE" id="PS51755"/>
    </source>
</evidence>
<proteinExistence type="inferred from homology"/>
<reference evidence="7" key="1">
    <citation type="submission" date="2019-09" db="EMBL/GenBank/DDBJ databases">
        <authorList>
            <person name="Teo W.F.A."/>
            <person name="Duangmal K."/>
        </authorList>
    </citation>
    <scope>NUCLEOTIDE SEQUENCE [LARGE SCALE GENOMIC DNA]</scope>
    <source>
        <strain evidence="7">K81G1</strain>
    </source>
</reference>
<dbReference type="CDD" id="cd15831">
    <property type="entry name" value="BTAD"/>
    <property type="match status" value="1"/>
</dbReference>
<dbReference type="InterPro" id="IPR011990">
    <property type="entry name" value="TPR-like_helical_dom_sf"/>
</dbReference>
<dbReference type="InterPro" id="IPR051677">
    <property type="entry name" value="AfsR-DnrI-RedD_regulator"/>
</dbReference>
<feature type="DNA-binding region" description="OmpR/PhoB-type" evidence="5">
    <location>
        <begin position="1"/>
        <end position="101"/>
    </location>
</feature>
<keyword evidence="3 5" id="KW-0238">DNA-binding</keyword>
<dbReference type="Gene3D" id="1.25.40.10">
    <property type="entry name" value="Tetratricopeptide repeat domain"/>
    <property type="match status" value="1"/>
</dbReference>
<dbReference type="SMART" id="SM00862">
    <property type="entry name" value="Trans_reg_C"/>
    <property type="match status" value="1"/>
</dbReference>
<dbReference type="EMBL" id="VMNW02000033">
    <property type="protein sequence ID" value="KAA9158748.1"/>
    <property type="molecule type" value="Genomic_DNA"/>
</dbReference>
<organism evidence="7 8">
    <name type="scientific">Amycolatopsis acidicola</name>
    <dbReference type="NCBI Taxonomy" id="2596893"/>
    <lineage>
        <taxon>Bacteria</taxon>
        <taxon>Bacillati</taxon>
        <taxon>Actinomycetota</taxon>
        <taxon>Actinomycetes</taxon>
        <taxon>Pseudonocardiales</taxon>
        <taxon>Pseudonocardiaceae</taxon>
        <taxon>Amycolatopsis</taxon>
    </lineage>
</organism>
<accession>A0A5N0V2P8</accession>
<dbReference type="PROSITE" id="PS51755">
    <property type="entry name" value="OMPR_PHOB"/>
    <property type="match status" value="1"/>
</dbReference>
<dbReference type="Pfam" id="PF00486">
    <property type="entry name" value="Trans_reg_C"/>
    <property type="match status" value="1"/>
</dbReference>
<dbReference type="PANTHER" id="PTHR35807">
    <property type="entry name" value="TRANSCRIPTIONAL REGULATOR REDD-RELATED"/>
    <property type="match status" value="1"/>
</dbReference>
<protein>
    <submittedName>
        <fullName evidence="7">AfsR/SARP family transcriptional regulator</fullName>
    </submittedName>
</protein>
<dbReference type="RefSeq" id="WP_144752175.1">
    <property type="nucleotide sequence ID" value="NZ_VMNW02000033.1"/>
</dbReference>
<dbReference type="InterPro" id="IPR016032">
    <property type="entry name" value="Sig_transdc_resp-reg_C-effctor"/>
</dbReference>
<dbReference type="Gene3D" id="1.10.10.10">
    <property type="entry name" value="Winged helix-like DNA-binding domain superfamily/Winged helix DNA-binding domain"/>
    <property type="match status" value="1"/>
</dbReference>
<comment type="caution">
    <text evidence="7">The sequence shown here is derived from an EMBL/GenBank/DDBJ whole genome shotgun (WGS) entry which is preliminary data.</text>
</comment>
<dbReference type="SUPFAM" id="SSF46894">
    <property type="entry name" value="C-terminal effector domain of the bipartite response regulators"/>
    <property type="match status" value="1"/>
</dbReference>
<gene>
    <name evidence="7" type="ORF">FPZ12_022080</name>
</gene>
<dbReference type="PANTHER" id="PTHR35807:SF1">
    <property type="entry name" value="TRANSCRIPTIONAL REGULATOR REDD"/>
    <property type="match status" value="1"/>
</dbReference>
<comment type="similarity">
    <text evidence="1">Belongs to the AfsR/DnrI/RedD regulatory family.</text>
</comment>
<dbReference type="GO" id="GO:0003677">
    <property type="term" value="F:DNA binding"/>
    <property type="evidence" value="ECO:0007669"/>
    <property type="project" value="UniProtKB-UniRule"/>
</dbReference>